<feature type="transmembrane region" description="Helical" evidence="2">
    <location>
        <begin position="369"/>
        <end position="389"/>
    </location>
</feature>
<feature type="region of interest" description="Disordered" evidence="1">
    <location>
        <begin position="1"/>
        <end position="26"/>
    </location>
</feature>
<feature type="transmembrane region" description="Helical" evidence="2">
    <location>
        <begin position="434"/>
        <end position="453"/>
    </location>
</feature>
<evidence type="ECO:0000256" key="2">
    <source>
        <dbReference type="SAM" id="Phobius"/>
    </source>
</evidence>
<proteinExistence type="predicted"/>
<feature type="transmembrane region" description="Helical" evidence="2">
    <location>
        <begin position="134"/>
        <end position="155"/>
    </location>
</feature>
<name>A0A4P6JTI4_KTERU</name>
<feature type="transmembrane region" description="Helical" evidence="2">
    <location>
        <begin position="272"/>
        <end position="291"/>
    </location>
</feature>
<keyword evidence="4" id="KW-1185">Reference proteome</keyword>
<evidence type="ECO:0000313" key="4">
    <source>
        <dbReference type="Proteomes" id="UP000290365"/>
    </source>
</evidence>
<feature type="transmembrane region" description="Helical" evidence="2">
    <location>
        <begin position="43"/>
        <end position="61"/>
    </location>
</feature>
<dbReference type="AlphaFoldDB" id="A0A4P6JTI4"/>
<reference evidence="3 4" key="1">
    <citation type="submission" date="2019-01" db="EMBL/GenBank/DDBJ databases">
        <title>Ktedonosporobacter rubrisoli SCAWS-G2.</title>
        <authorList>
            <person name="Huang Y."/>
            <person name="Yan B."/>
        </authorList>
    </citation>
    <scope>NUCLEOTIDE SEQUENCE [LARGE SCALE GENOMIC DNA]</scope>
    <source>
        <strain evidence="3 4">SCAWS-G2</strain>
    </source>
</reference>
<evidence type="ECO:0000256" key="1">
    <source>
        <dbReference type="SAM" id="MobiDB-lite"/>
    </source>
</evidence>
<gene>
    <name evidence="3" type="ORF">EPA93_20315</name>
</gene>
<protein>
    <recommendedName>
        <fullName evidence="5">Glycosyltransferase RgtA/B/C/D-like domain-containing protein</fullName>
    </recommendedName>
</protein>
<dbReference type="Proteomes" id="UP000290365">
    <property type="component" value="Chromosome"/>
</dbReference>
<sequence length="647" mass="73628">MSTEYAGDSVPLSASKKQKTPTKNYSTVTDQPLQRRRWGWWDAVYLLLLVALVIAMVWRYTPQVTSEVAGEWWDPLLNIWTLAWNTTTLLHNPAHLWQAQLLYPNPLTLSYSENLLGETIFFAPIFLLTHNPVLSYNLVFYFTFILCGTNMYILARHYTGSPLAAFVAGLIFAFSPYRIGQIDHIHIVAGEWMPLALLYFARALSHNRWRYWSLFALCYLLQLLSSIYYGIFLTYTLLAYLLIRYTWPFIGQWRQQGKAYLSALLRAALKPLVVCSVMLILLAVLLAPYLLSLSSGLSRSLEQAATFSAYIRDFTFTAPFNWLYGLKTYNGVTLPYDSEHYLFPGWAALLLTLCGAFLVLRKRLPAMRAYVWVGLIILLFSLGPFLQFSTPSGAPYDPQPHMAATIAAPGWPMPWTLAYYILPGFKGLRVPARLMGVLLIIMALLAAYVIAYLESFLSRKISSQADEANKQVELTKKTGPSYQLWKKLAIYSLLCCIPLAIILEGSPAYLPVTHVPSGDQIPAVYQWLATHADEQPLVELPMAYQDEGFTSKDEAWYDYYAIYHSHPIMNGWSGYRPPLTVHIAGQLIDFPSSTSLNILRKYQVHYVILHLQLYQPHEAKALLTRVQASKDLQLMATFGKDSIWKVR</sequence>
<organism evidence="3 4">
    <name type="scientific">Ktedonosporobacter rubrisoli</name>
    <dbReference type="NCBI Taxonomy" id="2509675"/>
    <lineage>
        <taxon>Bacteria</taxon>
        <taxon>Bacillati</taxon>
        <taxon>Chloroflexota</taxon>
        <taxon>Ktedonobacteria</taxon>
        <taxon>Ktedonobacterales</taxon>
        <taxon>Ktedonosporobacteraceae</taxon>
        <taxon>Ktedonosporobacter</taxon>
    </lineage>
</organism>
<evidence type="ECO:0008006" key="5">
    <source>
        <dbReference type="Google" id="ProtNLM"/>
    </source>
</evidence>
<feature type="transmembrane region" description="Helical" evidence="2">
    <location>
        <begin position="401"/>
        <end position="422"/>
    </location>
</feature>
<dbReference type="EMBL" id="CP035758">
    <property type="protein sequence ID" value="QBD78216.1"/>
    <property type="molecule type" value="Genomic_DNA"/>
</dbReference>
<keyword evidence="2" id="KW-0472">Membrane</keyword>
<keyword evidence="2" id="KW-1133">Transmembrane helix</keyword>
<accession>A0A4P6JTI4</accession>
<keyword evidence="2" id="KW-0812">Transmembrane</keyword>
<feature type="transmembrane region" description="Helical" evidence="2">
    <location>
        <begin position="162"/>
        <end position="179"/>
    </location>
</feature>
<dbReference type="OrthoDB" id="134977at2"/>
<dbReference type="RefSeq" id="WP_129889269.1">
    <property type="nucleotide sequence ID" value="NZ_CP035758.1"/>
</dbReference>
<feature type="transmembrane region" description="Helical" evidence="2">
    <location>
        <begin position="185"/>
        <end position="204"/>
    </location>
</feature>
<evidence type="ECO:0000313" key="3">
    <source>
        <dbReference type="EMBL" id="QBD78216.1"/>
    </source>
</evidence>
<feature type="transmembrane region" description="Helical" evidence="2">
    <location>
        <begin position="341"/>
        <end position="360"/>
    </location>
</feature>
<dbReference type="KEGG" id="kbs:EPA93_20315"/>